<dbReference type="SUPFAM" id="SSF55550">
    <property type="entry name" value="SH2 domain"/>
    <property type="match status" value="1"/>
</dbReference>
<dbReference type="Gene3D" id="3.30.505.10">
    <property type="entry name" value="SH2 domain"/>
    <property type="match status" value="1"/>
</dbReference>
<protein>
    <recommendedName>
        <fullName evidence="3">SH2 domain-containing protein</fullName>
    </recommendedName>
</protein>
<evidence type="ECO:0000313" key="2">
    <source>
        <dbReference type="Proteomes" id="UP001162480"/>
    </source>
</evidence>
<proteinExistence type="predicted"/>
<dbReference type="Proteomes" id="UP001162480">
    <property type="component" value="Chromosome 14"/>
</dbReference>
<dbReference type="EMBL" id="OX597827">
    <property type="protein sequence ID" value="CAI9733591.1"/>
    <property type="molecule type" value="Genomic_DNA"/>
</dbReference>
<keyword evidence="2" id="KW-1185">Reference proteome</keyword>
<evidence type="ECO:0008006" key="3">
    <source>
        <dbReference type="Google" id="ProtNLM"/>
    </source>
</evidence>
<accession>A0AA36BFP6</accession>
<gene>
    <name evidence="1" type="ORF">OCTVUL_1B011346</name>
</gene>
<sequence>MGVGLTKRKTLTINERTNLSRIKPISFGKYEAEMALKDTSPGTYLMYKDYESNQIYLSVSDDVLRHHMVTQSDGLFYLDKQPYPYLDSIVLYHRKHKLHGIKLTQQAPLSARIVKCFAARFAANNGNILPQETEDKNKMFEETLSRNVEDRCVVELLTLRGSQQNSQGKGNRFVLSADV</sequence>
<organism evidence="1 2">
    <name type="scientific">Octopus vulgaris</name>
    <name type="common">Common octopus</name>
    <dbReference type="NCBI Taxonomy" id="6645"/>
    <lineage>
        <taxon>Eukaryota</taxon>
        <taxon>Metazoa</taxon>
        <taxon>Spiralia</taxon>
        <taxon>Lophotrochozoa</taxon>
        <taxon>Mollusca</taxon>
        <taxon>Cephalopoda</taxon>
        <taxon>Coleoidea</taxon>
        <taxon>Octopodiformes</taxon>
        <taxon>Octopoda</taxon>
        <taxon>Incirrata</taxon>
        <taxon>Octopodidae</taxon>
        <taxon>Octopus</taxon>
    </lineage>
</organism>
<evidence type="ECO:0000313" key="1">
    <source>
        <dbReference type="EMBL" id="CAI9733591.1"/>
    </source>
</evidence>
<reference evidence="1" key="1">
    <citation type="submission" date="2023-08" db="EMBL/GenBank/DDBJ databases">
        <authorList>
            <person name="Alioto T."/>
            <person name="Alioto T."/>
            <person name="Gomez Garrido J."/>
        </authorList>
    </citation>
    <scope>NUCLEOTIDE SEQUENCE</scope>
</reference>
<dbReference type="AlphaFoldDB" id="A0AA36BFP6"/>
<name>A0AA36BFP6_OCTVU</name>
<dbReference type="InterPro" id="IPR036860">
    <property type="entry name" value="SH2_dom_sf"/>
</dbReference>